<name>A0A5B8G2I7_9RHOB</name>
<evidence type="ECO:0000256" key="1">
    <source>
        <dbReference type="SAM" id="MobiDB-lite"/>
    </source>
</evidence>
<proteinExistence type="predicted"/>
<feature type="domain" description="Carboxymuconolactone decarboxylase-like" evidence="2">
    <location>
        <begin position="90"/>
        <end position="168"/>
    </location>
</feature>
<sequence length="180" mass="19764">MSSPKFQREERHALANRTGSDTARLPWPLPELETHVNFKTIIVTAALSVTPLAQAVPASAQETSTEAFAEIERAFGFVPSFFKVYPEHGVAAAWRLTRDLEVSQTTELSAREKALINIAVAAQIPCQFCVFADTKAAKAAGATDGQIREAVAQAALTRHWSTILNGMQVDFDDFREEFGR</sequence>
<feature type="compositionally biased region" description="Basic and acidic residues" evidence="1">
    <location>
        <begin position="1"/>
        <end position="13"/>
    </location>
</feature>
<keyword evidence="3" id="KW-0614">Plasmid</keyword>
<evidence type="ECO:0000313" key="3">
    <source>
        <dbReference type="EMBL" id="QDL94120.1"/>
    </source>
</evidence>
<protein>
    <submittedName>
        <fullName evidence="3">Carboxymuconolactone decarboxylase family protein</fullName>
    </submittedName>
</protein>
<dbReference type="EMBL" id="CP040819">
    <property type="protein sequence ID" value="QDL94120.1"/>
    <property type="molecule type" value="Genomic_DNA"/>
</dbReference>
<evidence type="ECO:0000259" key="2">
    <source>
        <dbReference type="Pfam" id="PF02627"/>
    </source>
</evidence>
<dbReference type="GO" id="GO:0051920">
    <property type="term" value="F:peroxiredoxin activity"/>
    <property type="evidence" value="ECO:0007669"/>
    <property type="project" value="InterPro"/>
</dbReference>
<accession>A0A5B8G2I7</accession>
<geneLocation type="plasmid" evidence="4">
    <name>pd4m1a</name>
</geneLocation>
<dbReference type="AlphaFoldDB" id="A0A5B8G2I7"/>
<reference evidence="3 4" key="1">
    <citation type="submission" date="2019-06" db="EMBL/GenBank/DDBJ databases">
        <title>Genome sequence of Rhodobacteraceae bacterium D4M1.</title>
        <authorList>
            <person name="Cao J."/>
        </authorList>
    </citation>
    <scope>NUCLEOTIDE SEQUENCE [LARGE SCALE GENOMIC DNA]</scope>
    <source>
        <strain evidence="3 4">D4M1</strain>
        <plasmid evidence="4">pd4m1a</plasmid>
    </source>
</reference>
<dbReference type="NCBIfam" id="TIGR00778">
    <property type="entry name" value="ahpD_dom"/>
    <property type="match status" value="1"/>
</dbReference>
<dbReference type="Pfam" id="PF02627">
    <property type="entry name" value="CMD"/>
    <property type="match status" value="1"/>
</dbReference>
<dbReference type="InterPro" id="IPR003779">
    <property type="entry name" value="CMD-like"/>
</dbReference>
<dbReference type="OrthoDB" id="7355375at2"/>
<dbReference type="SUPFAM" id="SSF69118">
    <property type="entry name" value="AhpD-like"/>
    <property type="match status" value="1"/>
</dbReference>
<dbReference type="Proteomes" id="UP000305888">
    <property type="component" value="Plasmid pD4M1A"/>
</dbReference>
<gene>
    <name evidence="3" type="ORF">FDP22_19885</name>
</gene>
<feature type="region of interest" description="Disordered" evidence="1">
    <location>
        <begin position="1"/>
        <end position="20"/>
    </location>
</feature>
<keyword evidence="4" id="KW-1185">Reference proteome</keyword>
<evidence type="ECO:0000313" key="4">
    <source>
        <dbReference type="Proteomes" id="UP000305888"/>
    </source>
</evidence>
<dbReference type="Gene3D" id="1.20.1290.10">
    <property type="entry name" value="AhpD-like"/>
    <property type="match status" value="1"/>
</dbReference>
<dbReference type="InterPro" id="IPR004675">
    <property type="entry name" value="AhpD_core"/>
</dbReference>
<dbReference type="InterPro" id="IPR029032">
    <property type="entry name" value="AhpD-like"/>
</dbReference>
<organism evidence="3 4">
    <name type="scientific">Paroceanicella profunda</name>
    <dbReference type="NCBI Taxonomy" id="2579971"/>
    <lineage>
        <taxon>Bacteria</taxon>
        <taxon>Pseudomonadati</taxon>
        <taxon>Pseudomonadota</taxon>
        <taxon>Alphaproteobacteria</taxon>
        <taxon>Rhodobacterales</taxon>
        <taxon>Paracoccaceae</taxon>
        <taxon>Paroceanicella</taxon>
    </lineage>
</organism>
<dbReference type="KEGG" id="ppru:FDP22_19885"/>